<dbReference type="InterPro" id="IPR021255">
    <property type="entry name" value="DUF2807"/>
</dbReference>
<dbReference type="EMBL" id="JAMSHT010000001">
    <property type="protein sequence ID" value="MCM8557877.1"/>
    <property type="molecule type" value="Genomic_DNA"/>
</dbReference>
<name>A0A9X2J544_9SPHN</name>
<protein>
    <submittedName>
        <fullName evidence="3">DUF2807 domain-containing protein</fullName>
    </submittedName>
</protein>
<sequence>MRTIALLLCTLLLATPAGAQPRQVDRNYTVTGYDRIRIDGGLSVSLVTNTSPFARASGTAAALDGLDIRVEGRTLIIRQDSSNWSGFAEEREVPVTIEVGTHEIEQAWVVGAGSLSIDRVRGLEFGAAVQGSGQLHISELDVDQIDITLNGAASARLGGEVEDATFLVRGVSALQAADLEVTDLTLGVDGAGVVVIGETREARIEAIGPGDITIGGRPACTARLNGSVTVRGCSR</sequence>
<feature type="chain" id="PRO_5040862167" evidence="1">
    <location>
        <begin position="20"/>
        <end position="235"/>
    </location>
</feature>
<dbReference type="Proteomes" id="UP001155128">
    <property type="component" value="Unassembled WGS sequence"/>
</dbReference>
<keyword evidence="1" id="KW-0732">Signal</keyword>
<evidence type="ECO:0000256" key="1">
    <source>
        <dbReference type="SAM" id="SignalP"/>
    </source>
</evidence>
<keyword evidence="4" id="KW-1185">Reference proteome</keyword>
<dbReference type="Pfam" id="PF10988">
    <property type="entry name" value="DUF2807"/>
    <property type="match status" value="1"/>
</dbReference>
<dbReference type="AlphaFoldDB" id="A0A9X2J544"/>
<dbReference type="Gene3D" id="2.160.20.120">
    <property type="match status" value="1"/>
</dbReference>
<feature type="domain" description="Putative auto-transporter adhesin head GIN" evidence="2">
    <location>
        <begin position="33"/>
        <end position="218"/>
    </location>
</feature>
<proteinExistence type="predicted"/>
<evidence type="ECO:0000313" key="4">
    <source>
        <dbReference type="Proteomes" id="UP001155128"/>
    </source>
</evidence>
<gene>
    <name evidence="3" type="ORF">NDO55_08605</name>
</gene>
<organism evidence="3 4">
    <name type="scientific">Sphingomicrobium sediminis</name>
    <dbReference type="NCBI Taxonomy" id="2950949"/>
    <lineage>
        <taxon>Bacteria</taxon>
        <taxon>Pseudomonadati</taxon>
        <taxon>Pseudomonadota</taxon>
        <taxon>Alphaproteobacteria</taxon>
        <taxon>Sphingomonadales</taxon>
        <taxon>Sphingomonadaceae</taxon>
        <taxon>Sphingomicrobium</taxon>
    </lineage>
</organism>
<reference evidence="3" key="1">
    <citation type="submission" date="2022-06" db="EMBL/GenBank/DDBJ databases">
        <title>Sphingomicrobium sedimins sp. nov., a marine bacterium isolated from tidal flat.</title>
        <authorList>
            <person name="Kim C.-H."/>
            <person name="Yoo Y."/>
            <person name="Kim J.-J."/>
        </authorList>
    </citation>
    <scope>NUCLEOTIDE SEQUENCE</scope>
    <source>
        <strain evidence="3">GRR-S6-50</strain>
    </source>
</reference>
<evidence type="ECO:0000259" key="2">
    <source>
        <dbReference type="Pfam" id="PF10988"/>
    </source>
</evidence>
<evidence type="ECO:0000313" key="3">
    <source>
        <dbReference type="EMBL" id="MCM8557877.1"/>
    </source>
</evidence>
<accession>A0A9X2J544</accession>
<feature type="signal peptide" evidence="1">
    <location>
        <begin position="1"/>
        <end position="19"/>
    </location>
</feature>
<comment type="caution">
    <text evidence="3">The sequence shown here is derived from an EMBL/GenBank/DDBJ whole genome shotgun (WGS) entry which is preliminary data.</text>
</comment>
<dbReference type="RefSeq" id="WP_252114324.1">
    <property type="nucleotide sequence ID" value="NZ_JAMSHT010000001.1"/>
</dbReference>